<comment type="similarity">
    <text evidence="1">Belongs to the eukaryotic ribosomal protein eL24 family.</text>
</comment>
<dbReference type="GO" id="GO:0022625">
    <property type="term" value="C:cytosolic large ribosomal subunit"/>
    <property type="evidence" value="ECO:0007669"/>
    <property type="project" value="TreeGrafter"/>
</dbReference>
<accession>A0A9J5WYN3</accession>
<dbReference type="GO" id="GO:0003735">
    <property type="term" value="F:structural constituent of ribosome"/>
    <property type="evidence" value="ECO:0007669"/>
    <property type="project" value="InterPro"/>
</dbReference>
<name>A0A9J5WYN3_SOLCO</name>
<dbReference type="EMBL" id="JACXVP010000010">
    <property type="protein sequence ID" value="KAG5580357.1"/>
    <property type="molecule type" value="Genomic_DNA"/>
</dbReference>
<dbReference type="GO" id="GO:0002181">
    <property type="term" value="P:cytoplasmic translation"/>
    <property type="evidence" value="ECO:0007669"/>
    <property type="project" value="TreeGrafter"/>
</dbReference>
<keyword evidence="4" id="KW-1185">Reference proteome</keyword>
<dbReference type="InterPro" id="IPR000988">
    <property type="entry name" value="Ribosomal_eL24-rel_N"/>
</dbReference>
<gene>
    <name evidence="3" type="ORF">H5410_050984</name>
</gene>
<dbReference type="PANTHER" id="PTHR10792">
    <property type="entry name" value="60S RIBOSOMAL PROTEIN L24"/>
    <property type="match status" value="1"/>
</dbReference>
<evidence type="ECO:0000313" key="3">
    <source>
        <dbReference type="EMBL" id="KAG5580357.1"/>
    </source>
</evidence>
<evidence type="ECO:0000259" key="2">
    <source>
        <dbReference type="Pfam" id="PF01246"/>
    </source>
</evidence>
<sequence length="124" mass="14739">MVLKTKLCCFSSSKIYPWKNIKFIRLDSQVFLFINSKCKQYVHKKLKASKHTWTTMSIVGATLEVIQKKRTKSLEVRNAARKASLCEIMERIKKMMKRRIRRQRFMSSYNKNRGSSNMSKGEYF</sequence>
<reference evidence="3 4" key="1">
    <citation type="submission" date="2020-09" db="EMBL/GenBank/DDBJ databases">
        <title>De no assembly of potato wild relative species, Solanum commersonii.</title>
        <authorList>
            <person name="Cho K."/>
        </authorList>
    </citation>
    <scope>NUCLEOTIDE SEQUENCE [LARGE SCALE GENOMIC DNA]</scope>
    <source>
        <strain evidence="3">LZ3.2</strain>
        <tissue evidence="3">Leaf</tissue>
    </source>
</reference>
<dbReference type="Proteomes" id="UP000824120">
    <property type="component" value="Chromosome 10"/>
</dbReference>
<dbReference type="OrthoDB" id="1727108at2759"/>
<dbReference type="Gene3D" id="2.30.170.20">
    <property type="entry name" value="Ribosomal protein L24e"/>
    <property type="match status" value="1"/>
</dbReference>
<organism evidence="3 4">
    <name type="scientific">Solanum commersonii</name>
    <name type="common">Commerson's wild potato</name>
    <name type="synonym">Commerson's nightshade</name>
    <dbReference type="NCBI Taxonomy" id="4109"/>
    <lineage>
        <taxon>Eukaryota</taxon>
        <taxon>Viridiplantae</taxon>
        <taxon>Streptophyta</taxon>
        <taxon>Embryophyta</taxon>
        <taxon>Tracheophyta</taxon>
        <taxon>Spermatophyta</taxon>
        <taxon>Magnoliopsida</taxon>
        <taxon>eudicotyledons</taxon>
        <taxon>Gunneridae</taxon>
        <taxon>Pentapetalae</taxon>
        <taxon>asterids</taxon>
        <taxon>lamiids</taxon>
        <taxon>Solanales</taxon>
        <taxon>Solanaceae</taxon>
        <taxon>Solanoideae</taxon>
        <taxon>Solaneae</taxon>
        <taxon>Solanum</taxon>
    </lineage>
</organism>
<feature type="domain" description="Large ribosomal subunit protein eL24-related N-terminal" evidence="2">
    <location>
        <begin position="4"/>
        <end position="56"/>
    </location>
</feature>
<dbReference type="SUPFAM" id="SSF57716">
    <property type="entry name" value="Glucocorticoid receptor-like (DNA-binding domain)"/>
    <property type="match status" value="1"/>
</dbReference>
<dbReference type="GO" id="GO:0003729">
    <property type="term" value="F:mRNA binding"/>
    <property type="evidence" value="ECO:0007669"/>
    <property type="project" value="TreeGrafter"/>
</dbReference>
<dbReference type="InterPro" id="IPR038630">
    <property type="entry name" value="L24e/L24_sf"/>
</dbReference>
<dbReference type="AlphaFoldDB" id="A0A9J5WYN3"/>
<dbReference type="PANTHER" id="PTHR10792:SF51">
    <property type="entry name" value="LARGE RIBOSOMAL SUBUNIT PROTEIN EL24Y-RELATED"/>
    <property type="match status" value="1"/>
</dbReference>
<evidence type="ECO:0000313" key="4">
    <source>
        <dbReference type="Proteomes" id="UP000824120"/>
    </source>
</evidence>
<evidence type="ECO:0000256" key="1">
    <source>
        <dbReference type="ARBA" id="ARBA00005647"/>
    </source>
</evidence>
<dbReference type="Pfam" id="PF01246">
    <property type="entry name" value="Ribosomal_L24e"/>
    <property type="match status" value="1"/>
</dbReference>
<proteinExistence type="inferred from homology"/>
<comment type="caution">
    <text evidence="3">The sequence shown here is derived from an EMBL/GenBank/DDBJ whole genome shotgun (WGS) entry which is preliminary data.</text>
</comment>
<protein>
    <recommendedName>
        <fullName evidence="2">Large ribosomal subunit protein eL24-related N-terminal domain-containing protein</fullName>
    </recommendedName>
</protein>
<dbReference type="InterPro" id="IPR056366">
    <property type="entry name" value="Ribosomal_eL24"/>
</dbReference>